<sequence>MGHGVSSDTTGQTVVESNSTEHYLGLVNFGNTCYCNSVLQALYFCKPFRERVLQYPDLFHMISSGKRRTGALQPKKFINKLRKENSTFDNDMQQDAHEFLNHLLNTCADILIAEKKEERDKHDKQKHKSNSITSSNNHTHLNGDEPFIRTSIHTNGDTASSNSVMEDTWIHDLFQGTLVSTTKCLNCETVKLSPSDPMGNSSKVLGNLTTGFRQAAPDVGKRRILQSSVVS</sequence>
<organism evidence="8 9">
    <name type="scientific">Adineta ricciae</name>
    <name type="common">Rotifer</name>
    <dbReference type="NCBI Taxonomy" id="249248"/>
    <lineage>
        <taxon>Eukaryota</taxon>
        <taxon>Metazoa</taxon>
        <taxon>Spiralia</taxon>
        <taxon>Gnathifera</taxon>
        <taxon>Rotifera</taxon>
        <taxon>Eurotatoria</taxon>
        <taxon>Bdelloidea</taxon>
        <taxon>Adinetida</taxon>
        <taxon>Adinetidae</taxon>
        <taxon>Adineta</taxon>
    </lineage>
</organism>
<feature type="compositionally biased region" description="Low complexity" evidence="6">
    <location>
        <begin position="130"/>
        <end position="140"/>
    </location>
</feature>
<keyword evidence="5" id="KW-0378">Hydrolase</keyword>
<dbReference type="GO" id="GO:0005829">
    <property type="term" value="C:cytosol"/>
    <property type="evidence" value="ECO:0007669"/>
    <property type="project" value="TreeGrafter"/>
</dbReference>
<keyword evidence="9" id="KW-1185">Reference proteome</keyword>
<comment type="caution">
    <text evidence="8">The sequence shown here is derived from an EMBL/GenBank/DDBJ whole genome shotgun (WGS) entry which is preliminary data.</text>
</comment>
<proteinExistence type="inferred from homology"/>
<feature type="region of interest" description="Disordered" evidence="6">
    <location>
        <begin position="118"/>
        <end position="142"/>
    </location>
</feature>
<dbReference type="PROSITE" id="PS50235">
    <property type="entry name" value="USP_3"/>
    <property type="match status" value="1"/>
</dbReference>
<feature type="domain" description="USP" evidence="7">
    <location>
        <begin position="24"/>
        <end position="231"/>
    </location>
</feature>
<evidence type="ECO:0000256" key="3">
    <source>
        <dbReference type="ARBA" id="ARBA00012759"/>
    </source>
</evidence>
<dbReference type="Pfam" id="PF00443">
    <property type="entry name" value="UCH"/>
    <property type="match status" value="1"/>
</dbReference>
<dbReference type="InterPro" id="IPR001394">
    <property type="entry name" value="Peptidase_C19_UCH"/>
</dbReference>
<evidence type="ECO:0000256" key="2">
    <source>
        <dbReference type="ARBA" id="ARBA00009085"/>
    </source>
</evidence>
<dbReference type="EMBL" id="CAJNOR010000290">
    <property type="protein sequence ID" value="CAF0869220.1"/>
    <property type="molecule type" value="Genomic_DNA"/>
</dbReference>
<dbReference type="EC" id="3.4.19.12" evidence="3"/>
<evidence type="ECO:0000313" key="9">
    <source>
        <dbReference type="Proteomes" id="UP000663828"/>
    </source>
</evidence>
<dbReference type="GO" id="GO:0016579">
    <property type="term" value="P:protein deubiquitination"/>
    <property type="evidence" value="ECO:0007669"/>
    <property type="project" value="InterPro"/>
</dbReference>
<comment type="similarity">
    <text evidence="2">Belongs to the peptidase C19 family.</text>
</comment>
<dbReference type="InterPro" id="IPR050164">
    <property type="entry name" value="Peptidase_C19"/>
</dbReference>
<dbReference type="SUPFAM" id="SSF54001">
    <property type="entry name" value="Cysteine proteinases"/>
    <property type="match status" value="1"/>
</dbReference>
<gene>
    <name evidence="8" type="ORF">XAT740_LOCUS6403</name>
</gene>
<evidence type="ECO:0000313" key="8">
    <source>
        <dbReference type="EMBL" id="CAF0869220.1"/>
    </source>
</evidence>
<dbReference type="PANTHER" id="PTHR24006:SF733">
    <property type="entry name" value="RE52890P"/>
    <property type="match status" value="1"/>
</dbReference>
<dbReference type="InterPro" id="IPR038765">
    <property type="entry name" value="Papain-like_cys_pep_sf"/>
</dbReference>
<protein>
    <recommendedName>
        <fullName evidence="3">ubiquitinyl hydrolase 1</fullName>
        <ecNumber evidence="3">3.4.19.12</ecNumber>
    </recommendedName>
</protein>
<name>A0A813XBL5_ADIRI</name>
<dbReference type="InterPro" id="IPR018200">
    <property type="entry name" value="USP_CS"/>
</dbReference>
<accession>A0A813XBL5</accession>
<dbReference type="InterPro" id="IPR028889">
    <property type="entry name" value="USP"/>
</dbReference>
<dbReference type="GO" id="GO:0005634">
    <property type="term" value="C:nucleus"/>
    <property type="evidence" value="ECO:0007669"/>
    <property type="project" value="TreeGrafter"/>
</dbReference>
<evidence type="ECO:0000256" key="6">
    <source>
        <dbReference type="SAM" id="MobiDB-lite"/>
    </source>
</evidence>
<evidence type="ECO:0000259" key="7">
    <source>
        <dbReference type="PROSITE" id="PS50235"/>
    </source>
</evidence>
<dbReference type="Proteomes" id="UP000663828">
    <property type="component" value="Unassembled WGS sequence"/>
</dbReference>
<evidence type="ECO:0000256" key="1">
    <source>
        <dbReference type="ARBA" id="ARBA00000707"/>
    </source>
</evidence>
<evidence type="ECO:0000256" key="5">
    <source>
        <dbReference type="ARBA" id="ARBA00022801"/>
    </source>
</evidence>
<evidence type="ECO:0000256" key="4">
    <source>
        <dbReference type="ARBA" id="ARBA00022670"/>
    </source>
</evidence>
<comment type="catalytic activity">
    <reaction evidence="1">
        <text>Thiol-dependent hydrolysis of ester, thioester, amide, peptide and isopeptide bonds formed by the C-terminal Gly of ubiquitin (a 76-residue protein attached to proteins as an intracellular targeting signal).</text>
        <dbReference type="EC" id="3.4.19.12"/>
    </reaction>
</comment>
<dbReference type="PANTHER" id="PTHR24006">
    <property type="entry name" value="UBIQUITIN CARBOXYL-TERMINAL HYDROLASE"/>
    <property type="match status" value="1"/>
</dbReference>
<dbReference type="Gene3D" id="3.90.70.10">
    <property type="entry name" value="Cysteine proteinases"/>
    <property type="match status" value="1"/>
</dbReference>
<dbReference type="GO" id="GO:0004843">
    <property type="term" value="F:cysteine-type deubiquitinase activity"/>
    <property type="evidence" value="ECO:0007669"/>
    <property type="project" value="UniProtKB-EC"/>
</dbReference>
<dbReference type="GO" id="GO:0006508">
    <property type="term" value="P:proteolysis"/>
    <property type="evidence" value="ECO:0007669"/>
    <property type="project" value="UniProtKB-KW"/>
</dbReference>
<dbReference type="PROSITE" id="PS00972">
    <property type="entry name" value="USP_1"/>
    <property type="match status" value="1"/>
</dbReference>
<reference evidence="8" key="1">
    <citation type="submission" date="2021-02" db="EMBL/GenBank/DDBJ databases">
        <authorList>
            <person name="Nowell W R."/>
        </authorList>
    </citation>
    <scope>NUCLEOTIDE SEQUENCE</scope>
</reference>
<keyword evidence="4" id="KW-0645">Protease</keyword>
<dbReference type="AlphaFoldDB" id="A0A813XBL5"/>